<name>A0AAE0BJE3_9CHLO</name>
<feature type="non-terminal residue" evidence="2">
    <location>
        <position position="1"/>
    </location>
</feature>
<dbReference type="Proteomes" id="UP001190700">
    <property type="component" value="Unassembled WGS sequence"/>
</dbReference>
<keyword evidence="1" id="KW-1133">Transmembrane helix</keyword>
<feature type="transmembrane region" description="Helical" evidence="1">
    <location>
        <begin position="382"/>
        <end position="406"/>
    </location>
</feature>
<keyword evidence="1" id="KW-0472">Membrane</keyword>
<comment type="caution">
    <text evidence="2">The sequence shown here is derived from an EMBL/GenBank/DDBJ whole genome shotgun (WGS) entry which is preliminary data.</text>
</comment>
<protein>
    <submittedName>
        <fullName evidence="2">Uncharacterized protein</fullName>
    </submittedName>
</protein>
<reference evidence="2 3" key="1">
    <citation type="journal article" date="2015" name="Genome Biol. Evol.">
        <title>Comparative Genomics of a Bacterivorous Green Alga Reveals Evolutionary Causalities and Consequences of Phago-Mixotrophic Mode of Nutrition.</title>
        <authorList>
            <person name="Burns J.A."/>
            <person name="Paasch A."/>
            <person name="Narechania A."/>
            <person name="Kim E."/>
        </authorList>
    </citation>
    <scope>NUCLEOTIDE SEQUENCE [LARGE SCALE GENOMIC DNA]</scope>
    <source>
        <strain evidence="2 3">PLY_AMNH</strain>
    </source>
</reference>
<organism evidence="2 3">
    <name type="scientific">Cymbomonas tetramitiformis</name>
    <dbReference type="NCBI Taxonomy" id="36881"/>
    <lineage>
        <taxon>Eukaryota</taxon>
        <taxon>Viridiplantae</taxon>
        <taxon>Chlorophyta</taxon>
        <taxon>Pyramimonadophyceae</taxon>
        <taxon>Pyramimonadales</taxon>
        <taxon>Pyramimonadaceae</taxon>
        <taxon>Cymbomonas</taxon>
    </lineage>
</organism>
<sequence length="414" mass="46207">VESKVKHLTAEKDKEGCMKMMRSLIDESDDGDVIALLSESHKRDPQEFLSEELSSPGRLLSKILEESVPWRHGFEEYVKCQAETMYRKQVMRVQSKAADSSETQQEKVHQATKKVRNLIREPAQRTAPGAPEARAAGKPPKALWLFGVPGRARIWPSAGKGPITGHRRPSPGGKTLSAVRKSLAREAVKFGTQQQLLMQQWVQKFAQDNLPAYMADSVCNAADTVKHETTRKWLAGATKYDLHGTVGLLHKMLTISPLQLVKHLNELDYLMSRLDKAEEPVQSLTWADSVGAWVALSELLPVIQAERGRKVLEAVFADKGVVDALGKGVSFLKSTGDLPQHILTALKTNLVGHMQTNLYMYKQAIQHEQANIHRVQDMQGRFIALVGATVAAILVGIANFLGRVLYYDYYIQYF</sequence>
<keyword evidence="1" id="KW-0812">Transmembrane</keyword>
<evidence type="ECO:0000256" key="1">
    <source>
        <dbReference type="SAM" id="Phobius"/>
    </source>
</evidence>
<accession>A0AAE0BJE3</accession>
<evidence type="ECO:0000313" key="2">
    <source>
        <dbReference type="EMBL" id="KAK3236727.1"/>
    </source>
</evidence>
<dbReference type="AlphaFoldDB" id="A0AAE0BJE3"/>
<keyword evidence="3" id="KW-1185">Reference proteome</keyword>
<proteinExistence type="predicted"/>
<evidence type="ECO:0000313" key="3">
    <source>
        <dbReference type="Proteomes" id="UP001190700"/>
    </source>
</evidence>
<gene>
    <name evidence="2" type="ORF">CYMTET_53147</name>
</gene>
<dbReference type="EMBL" id="LGRX02034882">
    <property type="protein sequence ID" value="KAK3236727.1"/>
    <property type="molecule type" value="Genomic_DNA"/>
</dbReference>